<evidence type="ECO:0000256" key="2">
    <source>
        <dbReference type="ARBA" id="ARBA00023002"/>
    </source>
</evidence>
<dbReference type="AlphaFoldDB" id="A0A537JPF5"/>
<dbReference type="EMBL" id="VBAN01000011">
    <property type="protein sequence ID" value="TMI85413.1"/>
    <property type="molecule type" value="Genomic_DNA"/>
</dbReference>
<dbReference type="InterPro" id="IPR036291">
    <property type="entry name" value="NAD(P)-bd_dom_sf"/>
</dbReference>
<dbReference type="PRINTS" id="PR00081">
    <property type="entry name" value="GDHRDH"/>
</dbReference>
<proteinExistence type="inferred from homology"/>
<dbReference type="GO" id="GO:0032787">
    <property type="term" value="P:monocarboxylic acid metabolic process"/>
    <property type="evidence" value="ECO:0007669"/>
    <property type="project" value="UniProtKB-ARBA"/>
</dbReference>
<dbReference type="GO" id="GO:0016491">
    <property type="term" value="F:oxidoreductase activity"/>
    <property type="evidence" value="ECO:0007669"/>
    <property type="project" value="UniProtKB-KW"/>
</dbReference>
<accession>A0A537JPF5</accession>
<dbReference type="SUPFAM" id="SSF51735">
    <property type="entry name" value="NAD(P)-binding Rossmann-fold domains"/>
    <property type="match status" value="1"/>
</dbReference>
<keyword evidence="2" id="KW-0560">Oxidoreductase</keyword>
<organism evidence="4 5">
    <name type="scientific">Candidatus Segetimicrobium genomatis</name>
    <dbReference type="NCBI Taxonomy" id="2569760"/>
    <lineage>
        <taxon>Bacteria</taxon>
        <taxon>Bacillati</taxon>
        <taxon>Candidatus Sysuimicrobiota</taxon>
        <taxon>Candidatus Sysuimicrobiia</taxon>
        <taxon>Candidatus Sysuimicrobiales</taxon>
        <taxon>Candidatus Segetimicrobiaceae</taxon>
        <taxon>Candidatus Segetimicrobium</taxon>
    </lineage>
</organism>
<feature type="domain" description="Ketoreductase" evidence="3">
    <location>
        <begin position="13"/>
        <end position="199"/>
    </location>
</feature>
<dbReference type="InterPro" id="IPR057326">
    <property type="entry name" value="KR_dom"/>
</dbReference>
<evidence type="ECO:0000313" key="4">
    <source>
        <dbReference type="EMBL" id="TMI85413.1"/>
    </source>
</evidence>
<dbReference type="PROSITE" id="PS00061">
    <property type="entry name" value="ADH_SHORT"/>
    <property type="match status" value="1"/>
</dbReference>
<reference evidence="4 5" key="1">
    <citation type="journal article" date="2019" name="Nat. Microbiol.">
        <title>Mediterranean grassland soil C-N compound turnover is dependent on rainfall and depth, and is mediated by genomically divergent microorganisms.</title>
        <authorList>
            <person name="Diamond S."/>
            <person name="Andeer P.F."/>
            <person name="Li Z."/>
            <person name="Crits-Christoph A."/>
            <person name="Burstein D."/>
            <person name="Anantharaman K."/>
            <person name="Lane K.R."/>
            <person name="Thomas B.C."/>
            <person name="Pan C."/>
            <person name="Northen T.R."/>
            <person name="Banfield J.F."/>
        </authorList>
    </citation>
    <scope>NUCLEOTIDE SEQUENCE [LARGE SCALE GENOMIC DNA]</scope>
    <source>
        <strain evidence="4">NP_6</strain>
    </source>
</reference>
<dbReference type="InterPro" id="IPR020904">
    <property type="entry name" value="Sc_DH/Rdtase_CS"/>
</dbReference>
<dbReference type="PRINTS" id="PR00080">
    <property type="entry name" value="SDRFAMILY"/>
</dbReference>
<comment type="caution">
    <text evidence="4">The sequence shown here is derived from an EMBL/GenBank/DDBJ whole genome shotgun (WGS) entry which is preliminary data.</text>
</comment>
<dbReference type="PANTHER" id="PTHR42879">
    <property type="entry name" value="3-OXOACYL-(ACYL-CARRIER-PROTEIN) REDUCTASE"/>
    <property type="match status" value="1"/>
</dbReference>
<gene>
    <name evidence="4" type="ORF">E6H03_00420</name>
</gene>
<dbReference type="Pfam" id="PF13561">
    <property type="entry name" value="adh_short_C2"/>
    <property type="match status" value="1"/>
</dbReference>
<name>A0A537JPF5_9BACT</name>
<protein>
    <submittedName>
        <fullName evidence="4">3-oxoacyl-ACP reductase FabG</fullName>
    </submittedName>
</protein>
<sequence length="258" mass="27264">MAMQATTYALSGQRALVTGGSRGIGRSIALGLARCGAGVAVNYRGAAEAAAEVVAAIKDHGRTAVAVQADVTDPKSVERLLDAAESAVGPIDLLVNNAGIVRRSPFLDIAKEEWDAVLHTNLDGPFLVGQAVARRMVQRGIRGRIINVASTSSKDAGPNLTHYCVSKAGVSMLTKMMALELAGHGINVNEVNPGLIETDLTRGYLQNEANRQFRLSRIPMKRIGHPEEIVGAVLFLASHDARLMTGASVYVDGGVTIW</sequence>
<dbReference type="Gene3D" id="3.40.50.720">
    <property type="entry name" value="NAD(P)-binding Rossmann-like Domain"/>
    <property type="match status" value="1"/>
</dbReference>
<dbReference type="InterPro" id="IPR050259">
    <property type="entry name" value="SDR"/>
</dbReference>
<dbReference type="FunFam" id="3.40.50.720:FF:000084">
    <property type="entry name" value="Short-chain dehydrogenase reductase"/>
    <property type="match status" value="1"/>
</dbReference>
<dbReference type="NCBIfam" id="NF005559">
    <property type="entry name" value="PRK07231.1"/>
    <property type="match status" value="1"/>
</dbReference>
<dbReference type="SMART" id="SM00822">
    <property type="entry name" value="PKS_KR"/>
    <property type="match status" value="1"/>
</dbReference>
<evidence type="ECO:0000259" key="3">
    <source>
        <dbReference type="SMART" id="SM00822"/>
    </source>
</evidence>
<comment type="similarity">
    <text evidence="1">Belongs to the short-chain dehydrogenases/reductases (SDR) family.</text>
</comment>
<evidence type="ECO:0000313" key="5">
    <source>
        <dbReference type="Proteomes" id="UP000318093"/>
    </source>
</evidence>
<dbReference type="PANTHER" id="PTHR42879:SF2">
    <property type="entry name" value="3-OXOACYL-[ACYL-CARRIER-PROTEIN] REDUCTASE FABG"/>
    <property type="match status" value="1"/>
</dbReference>
<dbReference type="InterPro" id="IPR002347">
    <property type="entry name" value="SDR_fam"/>
</dbReference>
<dbReference type="Proteomes" id="UP000318093">
    <property type="component" value="Unassembled WGS sequence"/>
</dbReference>
<evidence type="ECO:0000256" key="1">
    <source>
        <dbReference type="ARBA" id="ARBA00006484"/>
    </source>
</evidence>